<proteinExistence type="predicted"/>
<reference evidence="2" key="1">
    <citation type="submission" date="2021-11" db="EMBL/GenBank/DDBJ databases">
        <authorList>
            <consortium name="Genoscope - CEA"/>
            <person name="William W."/>
        </authorList>
    </citation>
    <scope>NUCLEOTIDE SEQUENCE</scope>
</reference>
<dbReference type="PANTHER" id="PTHR11145:SF8">
    <property type="entry name" value="RE57120P"/>
    <property type="match status" value="1"/>
</dbReference>
<evidence type="ECO:0000313" key="2">
    <source>
        <dbReference type="EMBL" id="CAH0369872.1"/>
    </source>
</evidence>
<dbReference type="Gene3D" id="3.30.710.10">
    <property type="entry name" value="Potassium Channel Kv1.1, Chain A"/>
    <property type="match status" value="1"/>
</dbReference>
<dbReference type="EMBL" id="CAKKNE010000002">
    <property type="protein sequence ID" value="CAH0369872.1"/>
    <property type="molecule type" value="Genomic_DNA"/>
</dbReference>
<accession>A0A8J2SMA9</accession>
<protein>
    <recommendedName>
        <fullName evidence="1">BTB domain-containing protein</fullName>
    </recommendedName>
</protein>
<feature type="domain" description="BTB" evidence="1">
    <location>
        <begin position="3"/>
        <end position="89"/>
    </location>
</feature>
<organism evidence="2 3">
    <name type="scientific">Pelagomonas calceolata</name>
    <dbReference type="NCBI Taxonomy" id="35677"/>
    <lineage>
        <taxon>Eukaryota</taxon>
        <taxon>Sar</taxon>
        <taxon>Stramenopiles</taxon>
        <taxon>Ochrophyta</taxon>
        <taxon>Pelagophyceae</taxon>
        <taxon>Pelagomonadales</taxon>
        <taxon>Pelagomonadaceae</taxon>
        <taxon>Pelagomonas</taxon>
    </lineage>
</organism>
<keyword evidence="3" id="KW-1185">Reference proteome</keyword>
<dbReference type="SUPFAM" id="SSF54695">
    <property type="entry name" value="POZ domain"/>
    <property type="match status" value="1"/>
</dbReference>
<sequence>MSSDSVIIIDAGGRTFKTSTTTLEASGAGYFEALLGETGRKLRGKKRARVSADGDDAPGGQREIFLDRDPDVFADVLRFMRANRLPAAAAADAHRLEDLRTEAEFLCYEALVAACDEALEALERARPTARFLTFKIENKRNIDDDESGLYVSIDVPKGQVFFVVSAEPYAGQRRENTYILGAANRLEDHPAFVVRGRVSNEEYERQRPGAGFTFSGGATEKVHLCADGADFWVVAWVGHPSKIPGLGAPRD</sequence>
<evidence type="ECO:0000313" key="3">
    <source>
        <dbReference type="Proteomes" id="UP000789595"/>
    </source>
</evidence>
<gene>
    <name evidence="2" type="ORF">PECAL_2P30160</name>
</gene>
<name>A0A8J2SMA9_9STRA</name>
<dbReference type="InterPro" id="IPR011333">
    <property type="entry name" value="SKP1/BTB/POZ_sf"/>
</dbReference>
<dbReference type="PANTHER" id="PTHR11145">
    <property type="entry name" value="BTB/POZ DOMAIN-CONTAINING ADAPTER FOR CUL3-MEDIATED RHOA DEGRADATION PROTEIN FAMILY MEMBER"/>
    <property type="match status" value="1"/>
</dbReference>
<dbReference type="InterPro" id="IPR045068">
    <property type="entry name" value="BACURD1-3"/>
</dbReference>
<comment type="caution">
    <text evidence="2">The sequence shown here is derived from an EMBL/GenBank/DDBJ whole genome shotgun (WGS) entry which is preliminary data.</text>
</comment>
<dbReference type="PROSITE" id="PS50097">
    <property type="entry name" value="BTB"/>
    <property type="match status" value="1"/>
</dbReference>
<dbReference type="SMART" id="SM00225">
    <property type="entry name" value="BTB"/>
    <property type="match status" value="1"/>
</dbReference>
<dbReference type="GO" id="GO:0051260">
    <property type="term" value="P:protein homooligomerization"/>
    <property type="evidence" value="ECO:0007669"/>
    <property type="project" value="InterPro"/>
</dbReference>
<dbReference type="OrthoDB" id="2414723at2759"/>
<dbReference type="Proteomes" id="UP000789595">
    <property type="component" value="Unassembled WGS sequence"/>
</dbReference>
<evidence type="ECO:0000259" key="1">
    <source>
        <dbReference type="PROSITE" id="PS50097"/>
    </source>
</evidence>
<dbReference type="InterPro" id="IPR000210">
    <property type="entry name" value="BTB/POZ_dom"/>
</dbReference>
<dbReference type="Pfam" id="PF02214">
    <property type="entry name" value="BTB_2"/>
    <property type="match status" value="1"/>
</dbReference>
<dbReference type="AlphaFoldDB" id="A0A8J2SMA9"/>
<dbReference type="InterPro" id="IPR003131">
    <property type="entry name" value="T1-type_BTB"/>
</dbReference>